<protein>
    <recommendedName>
        <fullName evidence="2">Glycine zipper domain-containing protein</fullName>
    </recommendedName>
</protein>
<feature type="domain" description="Glycine zipper" evidence="2">
    <location>
        <begin position="32"/>
        <end position="73"/>
    </location>
</feature>
<feature type="chain" id="PRO_5012251448" description="Glycine zipper domain-containing protein" evidence="1">
    <location>
        <begin position="19"/>
        <end position="90"/>
    </location>
</feature>
<keyword evidence="4" id="KW-1185">Reference proteome</keyword>
<feature type="signal peptide" evidence="1">
    <location>
        <begin position="1"/>
        <end position="18"/>
    </location>
</feature>
<reference evidence="3 4" key="1">
    <citation type="submission" date="2016-11" db="EMBL/GenBank/DDBJ databases">
        <authorList>
            <person name="Jaros S."/>
            <person name="Januszkiewicz K."/>
            <person name="Wedrychowicz H."/>
        </authorList>
    </citation>
    <scope>NUCLEOTIDE SEQUENCE [LARGE SCALE GENOMIC DNA]</scope>
    <source>
        <strain evidence="3 4">DSM 19436</strain>
    </source>
</reference>
<accession>A0A1M4Z6E3</accession>
<sequence>MKKVTTLVSIALFGALLAGCNTPTTGSRAGDGAVVGGLAGAAVGGLATGTWGGAAIGAGVGAIGGAIIADATGKCYWVDQQGRKHYTACR</sequence>
<dbReference type="PROSITE" id="PS51257">
    <property type="entry name" value="PROKAR_LIPOPROTEIN"/>
    <property type="match status" value="1"/>
</dbReference>
<dbReference type="InterPro" id="IPR039567">
    <property type="entry name" value="Gly-zipper"/>
</dbReference>
<dbReference type="Pfam" id="PF13488">
    <property type="entry name" value="Gly-zipper_Omp"/>
    <property type="match status" value="1"/>
</dbReference>
<name>A0A1M4Z6E3_9HYPH</name>
<gene>
    <name evidence="3" type="ORF">SAMN02745157_1729</name>
</gene>
<evidence type="ECO:0000256" key="1">
    <source>
        <dbReference type="SAM" id="SignalP"/>
    </source>
</evidence>
<dbReference type="STRING" id="1122133.SAMN02745157_1729"/>
<evidence type="ECO:0000259" key="2">
    <source>
        <dbReference type="Pfam" id="PF13488"/>
    </source>
</evidence>
<proteinExistence type="predicted"/>
<dbReference type="EMBL" id="FQUP01000001">
    <property type="protein sequence ID" value="SHF13629.1"/>
    <property type="molecule type" value="Genomic_DNA"/>
</dbReference>
<evidence type="ECO:0000313" key="4">
    <source>
        <dbReference type="Proteomes" id="UP000184485"/>
    </source>
</evidence>
<dbReference type="AlphaFoldDB" id="A0A1M4Z6E3"/>
<dbReference type="Proteomes" id="UP000184485">
    <property type="component" value="Unassembled WGS sequence"/>
</dbReference>
<evidence type="ECO:0000313" key="3">
    <source>
        <dbReference type="EMBL" id="SHF13629.1"/>
    </source>
</evidence>
<keyword evidence="1" id="KW-0732">Signal</keyword>
<dbReference type="RefSeq" id="WP_073052250.1">
    <property type="nucleotide sequence ID" value="NZ_FQUP01000001.1"/>
</dbReference>
<organism evidence="3 4">
    <name type="scientific">Kaistia soli DSM 19436</name>
    <dbReference type="NCBI Taxonomy" id="1122133"/>
    <lineage>
        <taxon>Bacteria</taxon>
        <taxon>Pseudomonadati</taxon>
        <taxon>Pseudomonadota</taxon>
        <taxon>Alphaproteobacteria</taxon>
        <taxon>Hyphomicrobiales</taxon>
        <taxon>Kaistiaceae</taxon>
        <taxon>Kaistia</taxon>
    </lineage>
</organism>